<evidence type="ECO:0000313" key="6">
    <source>
        <dbReference type="Proteomes" id="UP000521872"/>
    </source>
</evidence>
<accession>A0A8H4QZU0</accession>
<reference evidence="5 6" key="1">
    <citation type="submission" date="2019-12" db="EMBL/GenBank/DDBJ databases">
        <authorList>
            <person name="Floudas D."/>
            <person name="Bentzer J."/>
            <person name="Ahren D."/>
            <person name="Johansson T."/>
            <person name="Persson P."/>
            <person name="Tunlid A."/>
        </authorList>
    </citation>
    <scope>NUCLEOTIDE SEQUENCE [LARGE SCALE GENOMIC DNA]</scope>
    <source>
        <strain evidence="5 6">CBS 102.39</strain>
    </source>
</reference>
<dbReference type="OrthoDB" id="5316007at2759"/>
<dbReference type="Pfam" id="PF10342">
    <property type="entry name" value="Kre9_KNH"/>
    <property type="match status" value="1"/>
</dbReference>
<dbReference type="AlphaFoldDB" id="A0A8H4QZU0"/>
<feature type="chain" id="PRO_5034477382" description="Yeast cell wall synthesis Kre9/Knh1-like N-terminal domain-containing protein" evidence="3">
    <location>
        <begin position="17"/>
        <end position="189"/>
    </location>
</feature>
<gene>
    <name evidence="5" type="ORF">D9613_005110</name>
</gene>
<organism evidence="5 6">
    <name type="scientific">Agrocybe pediades</name>
    <dbReference type="NCBI Taxonomy" id="84607"/>
    <lineage>
        <taxon>Eukaryota</taxon>
        <taxon>Fungi</taxon>
        <taxon>Dikarya</taxon>
        <taxon>Basidiomycota</taxon>
        <taxon>Agaricomycotina</taxon>
        <taxon>Agaricomycetes</taxon>
        <taxon>Agaricomycetidae</taxon>
        <taxon>Agaricales</taxon>
        <taxon>Agaricineae</taxon>
        <taxon>Strophariaceae</taxon>
        <taxon>Agrocybe</taxon>
    </lineage>
</organism>
<protein>
    <recommendedName>
        <fullName evidence="4">Yeast cell wall synthesis Kre9/Knh1-like N-terminal domain-containing protein</fullName>
    </recommendedName>
</protein>
<sequence length="189" mass="19471">MHSVAVLFAFVSSAFAYQVLVPNGVQGWTNQGAQPLKWDMVSTDRQNFTAVLTNQAVQGFDTQVLKALVNGTLGETTVNPPSGGWPVGEHFRVNLVQDANNLNTILAQSPEFTIKEAPVSSQSSSSTGSPTNTSPANTPTDNSGSNAGGNTAGSGTTEPITVPTGAGVSDFAVPTGLLAFFSLMGIILA</sequence>
<evidence type="ECO:0000256" key="2">
    <source>
        <dbReference type="SAM" id="MobiDB-lite"/>
    </source>
</evidence>
<evidence type="ECO:0000313" key="5">
    <source>
        <dbReference type="EMBL" id="KAF4619818.1"/>
    </source>
</evidence>
<feature type="region of interest" description="Disordered" evidence="2">
    <location>
        <begin position="116"/>
        <end position="161"/>
    </location>
</feature>
<dbReference type="PANTHER" id="PTHR35185:SF1">
    <property type="entry name" value="UPF0619 GPI-ANCHORED MEMBRANE PROTEIN C1322.10"/>
    <property type="match status" value="1"/>
</dbReference>
<evidence type="ECO:0000256" key="3">
    <source>
        <dbReference type="SAM" id="SignalP"/>
    </source>
</evidence>
<evidence type="ECO:0000259" key="4">
    <source>
        <dbReference type="Pfam" id="PF10342"/>
    </source>
</evidence>
<dbReference type="InterPro" id="IPR052479">
    <property type="entry name" value="GPI-anchor_Adhesion_Reg"/>
</dbReference>
<feature type="signal peptide" evidence="3">
    <location>
        <begin position="1"/>
        <end position="16"/>
    </location>
</feature>
<name>A0A8H4QZU0_9AGAR</name>
<comment type="caution">
    <text evidence="5">The sequence shown here is derived from an EMBL/GenBank/DDBJ whole genome shotgun (WGS) entry which is preliminary data.</text>
</comment>
<feature type="domain" description="Yeast cell wall synthesis Kre9/Knh1-like N-terminal" evidence="4">
    <location>
        <begin position="25"/>
        <end position="114"/>
    </location>
</feature>
<proteinExistence type="predicted"/>
<evidence type="ECO:0000256" key="1">
    <source>
        <dbReference type="ARBA" id="ARBA00022729"/>
    </source>
</evidence>
<dbReference type="InterPro" id="IPR018466">
    <property type="entry name" value="Kre9/Knh1-like_N"/>
</dbReference>
<keyword evidence="6" id="KW-1185">Reference proteome</keyword>
<dbReference type="Proteomes" id="UP000521872">
    <property type="component" value="Unassembled WGS sequence"/>
</dbReference>
<dbReference type="EMBL" id="JAACJL010000016">
    <property type="protein sequence ID" value="KAF4619818.1"/>
    <property type="molecule type" value="Genomic_DNA"/>
</dbReference>
<keyword evidence="1 3" id="KW-0732">Signal</keyword>
<dbReference type="PANTHER" id="PTHR35185">
    <property type="entry name" value="SERINE/THREONINE-RICH PROTEIN ADG2-RELATED"/>
    <property type="match status" value="1"/>
</dbReference>
<feature type="compositionally biased region" description="Low complexity" evidence="2">
    <location>
        <begin position="120"/>
        <end position="145"/>
    </location>
</feature>